<proteinExistence type="inferred from homology"/>
<dbReference type="GeneID" id="36286554"/>
<evidence type="ECO:0000256" key="7">
    <source>
        <dbReference type="RuleBase" id="RU000382"/>
    </source>
</evidence>
<gene>
    <name evidence="8" type="ORF">VC83_03478</name>
</gene>
<dbReference type="VEuPathDB" id="FungiDB:GMDG_06295"/>
<dbReference type="PANTHER" id="PTHR45677">
    <property type="entry name" value="GLUTAMATE DECARBOXYLASE-RELATED"/>
    <property type="match status" value="1"/>
</dbReference>
<keyword evidence="4 6" id="KW-0663">Pyridoxal phosphate</keyword>
<dbReference type="GO" id="GO:0019752">
    <property type="term" value="P:carboxylic acid metabolic process"/>
    <property type="evidence" value="ECO:0007669"/>
    <property type="project" value="InterPro"/>
</dbReference>
<dbReference type="OrthoDB" id="392571at2759"/>
<evidence type="ECO:0000256" key="3">
    <source>
        <dbReference type="ARBA" id="ARBA00022793"/>
    </source>
</evidence>
<reference evidence="8" key="1">
    <citation type="submission" date="2016-03" db="EMBL/GenBank/DDBJ databases">
        <title>Updated assembly of Pseudogymnoascus destructans, the fungus causing white-nose syndrome of bats.</title>
        <authorList>
            <person name="Palmer J.M."/>
            <person name="Drees K.P."/>
            <person name="Foster J.T."/>
            <person name="Lindner D.L."/>
        </authorList>
    </citation>
    <scope>NUCLEOTIDE SEQUENCE [LARGE SCALE GENOMIC DNA]</scope>
    <source>
        <strain evidence="8">20631-21</strain>
    </source>
</reference>
<dbReference type="SUPFAM" id="SSF53383">
    <property type="entry name" value="PLP-dependent transferases"/>
    <property type="match status" value="1"/>
</dbReference>
<sequence length="507" mass="54400">MGSIESAPPLSNGRVNESPLNRADEVADLLNSVQELIIPFIRRADEEAAVKHMGHGESGSSGSALVESHKPAELVKLLNLQLPETGGGKTALLDVIQQVLKYSVNTWDQGFLDKLYASTNPVGVVSELILATLNTNVHVYQVSPALTVIEKTVTARFANLYGFTSPHAGGFSTQGGSGSNLSALIIARNTLYPKTKTDGNGTYNFVIFTSAHGHYSFEKAAQMIGLGSRNLVPVPVDDAGAMLPTELERLILAAKDAGKTPLLVNATAGSTVLGSFDPFEEIAAVARRHGMWMHVDGAWGGSVIFSETQRHKLKGVHLADSVAVNPHKMLGAPTTCSLLLGKDLRQFHRANTLPAGYLFHGADSDGEVWDLADLTPQCGRRPDSLKVALSWTYYGAAGYGRMIDEAFEAAAYLAGLVEKNKDFVLVSQNPPPCLQVCFYYAPRGFSEVPEKNTMATAGVVERLVGRGFMVDHAPGERGNFFRVVVNIQTRKGTLDGLVKAIVDIGKD</sequence>
<dbReference type="Gene3D" id="3.90.1150.170">
    <property type="match status" value="1"/>
</dbReference>
<dbReference type="Pfam" id="PF00282">
    <property type="entry name" value="Pyridoxal_deC"/>
    <property type="match status" value="1"/>
</dbReference>
<name>A0A177AG40_9PEZI</name>
<feature type="modified residue" description="N6-(pyridoxal phosphate)lysine" evidence="6">
    <location>
        <position position="328"/>
    </location>
</feature>
<keyword evidence="3" id="KW-0210">Decarboxylase</keyword>
<dbReference type="AlphaFoldDB" id="A0A177AG40"/>
<dbReference type="Gene3D" id="3.40.640.10">
    <property type="entry name" value="Type I PLP-dependent aspartate aminotransferase-like (Major domain)"/>
    <property type="match status" value="1"/>
</dbReference>
<dbReference type="Proteomes" id="UP000077154">
    <property type="component" value="Unassembled WGS sequence"/>
</dbReference>
<dbReference type="RefSeq" id="XP_024325653.1">
    <property type="nucleotide sequence ID" value="XM_024467124.1"/>
</dbReference>
<evidence type="ECO:0008006" key="9">
    <source>
        <dbReference type="Google" id="ProtNLM"/>
    </source>
</evidence>
<evidence type="ECO:0000256" key="5">
    <source>
        <dbReference type="ARBA" id="ARBA00023239"/>
    </source>
</evidence>
<evidence type="ECO:0000256" key="1">
    <source>
        <dbReference type="ARBA" id="ARBA00001933"/>
    </source>
</evidence>
<dbReference type="InterPro" id="IPR015421">
    <property type="entry name" value="PyrdxlP-dep_Trfase_major"/>
</dbReference>
<evidence type="ECO:0000256" key="6">
    <source>
        <dbReference type="PIRSR" id="PIRSR602129-50"/>
    </source>
</evidence>
<evidence type="ECO:0000313" key="8">
    <source>
        <dbReference type="EMBL" id="OAF60372.1"/>
    </source>
</evidence>
<evidence type="ECO:0000256" key="2">
    <source>
        <dbReference type="ARBA" id="ARBA00009533"/>
    </source>
</evidence>
<protein>
    <recommendedName>
        <fullName evidence="9">Glutamate decarboxylase</fullName>
    </recommendedName>
</protein>
<organism evidence="8">
    <name type="scientific">Pseudogymnoascus destructans</name>
    <dbReference type="NCBI Taxonomy" id="655981"/>
    <lineage>
        <taxon>Eukaryota</taxon>
        <taxon>Fungi</taxon>
        <taxon>Dikarya</taxon>
        <taxon>Ascomycota</taxon>
        <taxon>Pezizomycotina</taxon>
        <taxon>Leotiomycetes</taxon>
        <taxon>Thelebolales</taxon>
        <taxon>Thelebolaceae</taxon>
        <taxon>Pseudogymnoascus</taxon>
    </lineage>
</organism>
<dbReference type="GO" id="GO:0016831">
    <property type="term" value="F:carboxy-lyase activity"/>
    <property type="evidence" value="ECO:0007669"/>
    <property type="project" value="UniProtKB-KW"/>
</dbReference>
<accession>A0A177AG40</accession>
<dbReference type="GO" id="GO:0030170">
    <property type="term" value="F:pyridoxal phosphate binding"/>
    <property type="evidence" value="ECO:0007669"/>
    <property type="project" value="InterPro"/>
</dbReference>
<evidence type="ECO:0000256" key="4">
    <source>
        <dbReference type="ARBA" id="ARBA00022898"/>
    </source>
</evidence>
<dbReference type="EMBL" id="KV441391">
    <property type="protein sequence ID" value="OAF60372.1"/>
    <property type="molecule type" value="Genomic_DNA"/>
</dbReference>
<comment type="similarity">
    <text evidence="2 7">Belongs to the group II decarboxylase family.</text>
</comment>
<dbReference type="InterPro" id="IPR015424">
    <property type="entry name" value="PyrdxlP-dep_Trfase"/>
</dbReference>
<keyword evidence="5 7" id="KW-0456">Lyase</keyword>
<comment type="cofactor">
    <cofactor evidence="1 6 7">
        <name>pyridoxal 5'-phosphate</name>
        <dbReference type="ChEBI" id="CHEBI:597326"/>
    </cofactor>
</comment>
<dbReference type="eggNOG" id="KOG0629">
    <property type="taxonomic scope" value="Eukaryota"/>
</dbReference>
<dbReference type="PANTHER" id="PTHR45677:SF8">
    <property type="entry name" value="CYSTEINE SULFINIC ACID DECARBOXYLASE"/>
    <property type="match status" value="1"/>
</dbReference>
<dbReference type="GO" id="GO:0005737">
    <property type="term" value="C:cytoplasm"/>
    <property type="evidence" value="ECO:0007669"/>
    <property type="project" value="TreeGrafter"/>
</dbReference>
<dbReference type="InterPro" id="IPR002129">
    <property type="entry name" value="PyrdxlP-dep_de-COase"/>
</dbReference>